<evidence type="ECO:0000313" key="4">
    <source>
        <dbReference type="Proteomes" id="UP000013909"/>
    </source>
</evidence>
<evidence type="ECO:0000259" key="2">
    <source>
        <dbReference type="Pfam" id="PF13472"/>
    </source>
</evidence>
<gene>
    <name evidence="3" type="ORF">ADIS_1241</name>
</gene>
<dbReference type="Proteomes" id="UP000013909">
    <property type="component" value="Unassembled WGS sequence"/>
</dbReference>
<dbReference type="InterPro" id="IPR045136">
    <property type="entry name" value="Iah1-like"/>
</dbReference>
<dbReference type="Pfam" id="PF13472">
    <property type="entry name" value="Lipase_GDSL_2"/>
    <property type="match status" value="1"/>
</dbReference>
<keyword evidence="1" id="KW-0812">Transmembrane</keyword>
<dbReference type="PANTHER" id="PTHR14209">
    <property type="entry name" value="ISOAMYL ACETATE-HYDROLYZING ESTERASE 1"/>
    <property type="match status" value="1"/>
</dbReference>
<dbReference type="Gene3D" id="3.40.50.1110">
    <property type="entry name" value="SGNH hydrolase"/>
    <property type="match status" value="1"/>
</dbReference>
<dbReference type="GO" id="GO:0016788">
    <property type="term" value="F:hydrolase activity, acting on ester bonds"/>
    <property type="evidence" value="ECO:0007669"/>
    <property type="project" value="UniProtKB-ARBA"/>
</dbReference>
<keyword evidence="4" id="KW-1185">Reference proteome</keyword>
<feature type="domain" description="SGNH hydrolase-type esterase" evidence="2">
    <location>
        <begin position="58"/>
        <end position="227"/>
    </location>
</feature>
<accession>R7ZWI4</accession>
<keyword evidence="1" id="KW-0472">Membrane</keyword>
<sequence>MPAQNPYKFLSYIFFTFIMGSFIVSCASRSKPVAFDPPTNGRIVIVGNTFAEQLQNTNYFETFLYRNFPDRKLVVRNLGWSGDEVDLQPRPLDFGSLEENLGYHKPDYIFAFFGMNEAFQGADGLPGFEQNLRSYLQKISTEAHNGKSPPQVILFSPIYHEEIGGLLPSPDAHNGQLKAYTRKMAEVAEQLNIPFVDLYSESKRLMNRTDEPLTYNGIHLTEVGYRLVGEIMAASLGFQGIGV</sequence>
<reference evidence="3 4" key="1">
    <citation type="submission" date="2013-02" db="EMBL/GenBank/DDBJ databases">
        <title>A novel strain isolated from Lonar lake, Maharashtra, India.</title>
        <authorList>
            <person name="Singh A."/>
        </authorList>
    </citation>
    <scope>NUCLEOTIDE SEQUENCE [LARGE SCALE GENOMIC DNA]</scope>
    <source>
        <strain evidence="3 4">AK24</strain>
    </source>
</reference>
<comment type="caution">
    <text evidence="3">The sequence shown here is derived from an EMBL/GenBank/DDBJ whole genome shotgun (WGS) entry which is preliminary data.</text>
</comment>
<dbReference type="AlphaFoldDB" id="R7ZWI4"/>
<dbReference type="CDD" id="cd01834">
    <property type="entry name" value="SGNH_hydrolase_like_2"/>
    <property type="match status" value="1"/>
</dbReference>
<evidence type="ECO:0000313" key="3">
    <source>
        <dbReference type="EMBL" id="EON78378.1"/>
    </source>
</evidence>
<dbReference type="InterPro" id="IPR013830">
    <property type="entry name" value="SGNH_hydro"/>
</dbReference>
<dbReference type="PANTHER" id="PTHR14209:SF19">
    <property type="entry name" value="ISOAMYL ACETATE-HYDROLYZING ESTERASE 1 HOMOLOG"/>
    <property type="match status" value="1"/>
</dbReference>
<feature type="transmembrane region" description="Helical" evidence="1">
    <location>
        <begin position="6"/>
        <end position="27"/>
    </location>
</feature>
<dbReference type="InterPro" id="IPR036514">
    <property type="entry name" value="SGNH_hydro_sf"/>
</dbReference>
<dbReference type="SUPFAM" id="SSF52266">
    <property type="entry name" value="SGNH hydrolase"/>
    <property type="match status" value="1"/>
</dbReference>
<proteinExistence type="predicted"/>
<evidence type="ECO:0000256" key="1">
    <source>
        <dbReference type="SAM" id="Phobius"/>
    </source>
</evidence>
<protein>
    <submittedName>
        <fullName evidence="3">Azurin-like protein</fullName>
    </submittedName>
</protein>
<name>R7ZWI4_9BACT</name>
<organism evidence="3 4">
    <name type="scientific">Lunatimonas lonarensis</name>
    <dbReference type="NCBI Taxonomy" id="1232681"/>
    <lineage>
        <taxon>Bacteria</taxon>
        <taxon>Pseudomonadati</taxon>
        <taxon>Bacteroidota</taxon>
        <taxon>Cytophagia</taxon>
        <taxon>Cytophagales</taxon>
        <taxon>Cyclobacteriaceae</taxon>
    </lineage>
</organism>
<keyword evidence="1" id="KW-1133">Transmembrane helix</keyword>
<dbReference type="STRING" id="1232681.ADIS_1241"/>
<dbReference type="EMBL" id="AQHR01000040">
    <property type="protein sequence ID" value="EON78378.1"/>
    <property type="molecule type" value="Genomic_DNA"/>
</dbReference>